<protein>
    <recommendedName>
        <fullName evidence="4">PABS domain-containing protein</fullName>
    </recommendedName>
</protein>
<dbReference type="Gene3D" id="3.40.190.10">
    <property type="entry name" value="Periplasmic binding protein-like II"/>
    <property type="match status" value="1"/>
</dbReference>
<keyword evidence="3" id="KW-1185">Reference proteome</keyword>
<name>A0ABQ6JIW1_9ACTN</name>
<evidence type="ECO:0000313" key="3">
    <source>
        <dbReference type="Proteomes" id="UP001157017"/>
    </source>
</evidence>
<comment type="caution">
    <text evidence="2">The sequence shown here is derived from an EMBL/GenBank/DDBJ whole genome shotgun (WGS) entry which is preliminary data.</text>
</comment>
<proteinExistence type="predicted"/>
<dbReference type="Proteomes" id="UP001157017">
    <property type="component" value="Unassembled WGS sequence"/>
</dbReference>
<dbReference type="EMBL" id="BSUZ01000001">
    <property type="protein sequence ID" value="GMA87697.1"/>
    <property type="molecule type" value="Genomic_DNA"/>
</dbReference>
<gene>
    <name evidence="2" type="ORF">GCM10025868_29470</name>
</gene>
<sequence length="160" mass="17993">MQQAGYTPEEIDKMTAAFTKANPTITVENTYVAYEALHDKIVISAPAGTYDVVLIDCIWPTEPGQQEHDRRRHQPVPRGVEGRHPARHAGHRLLPGQVLRRPVVPGRQGLLLQQDPPAAGRRRPGADRHVGRLRRRSPHPEAAGRREVPVHVEPGRRPRR</sequence>
<organism evidence="2 3">
    <name type="scientific">Angustibacter aerolatus</name>
    <dbReference type="NCBI Taxonomy" id="1162965"/>
    <lineage>
        <taxon>Bacteria</taxon>
        <taxon>Bacillati</taxon>
        <taxon>Actinomycetota</taxon>
        <taxon>Actinomycetes</taxon>
        <taxon>Kineosporiales</taxon>
        <taxon>Kineosporiaceae</taxon>
    </lineage>
</organism>
<reference evidence="3" key="1">
    <citation type="journal article" date="2019" name="Int. J. Syst. Evol. Microbiol.">
        <title>The Global Catalogue of Microorganisms (GCM) 10K type strain sequencing project: providing services to taxonomists for standard genome sequencing and annotation.</title>
        <authorList>
            <consortium name="The Broad Institute Genomics Platform"/>
            <consortium name="The Broad Institute Genome Sequencing Center for Infectious Disease"/>
            <person name="Wu L."/>
            <person name="Ma J."/>
        </authorList>
    </citation>
    <scope>NUCLEOTIDE SEQUENCE [LARGE SCALE GENOMIC DNA]</scope>
    <source>
        <strain evidence="3">NBRC 108730</strain>
    </source>
</reference>
<evidence type="ECO:0000313" key="2">
    <source>
        <dbReference type="EMBL" id="GMA87697.1"/>
    </source>
</evidence>
<evidence type="ECO:0008006" key="4">
    <source>
        <dbReference type="Google" id="ProtNLM"/>
    </source>
</evidence>
<evidence type="ECO:0000256" key="1">
    <source>
        <dbReference type="SAM" id="MobiDB-lite"/>
    </source>
</evidence>
<accession>A0ABQ6JIW1</accession>
<feature type="region of interest" description="Disordered" evidence="1">
    <location>
        <begin position="63"/>
        <end position="160"/>
    </location>
</feature>
<feature type="compositionally biased region" description="Basic and acidic residues" evidence="1">
    <location>
        <begin position="138"/>
        <end position="160"/>
    </location>
</feature>
<dbReference type="SUPFAM" id="SSF53850">
    <property type="entry name" value="Periplasmic binding protein-like II"/>
    <property type="match status" value="1"/>
</dbReference>